<organism evidence="1 2">
    <name type="scientific">Metarhizium robertsii</name>
    <dbReference type="NCBI Taxonomy" id="568076"/>
    <lineage>
        <taxon>Eukaryota</taxon>
        <taxon>Fungi</taxon>
        <taxon>Dikarya</taxon>
        <taxon>Ascomycota</taxon>
        <taxon>Pezizomycotina</taxon>
        <taxon>Sordariomycetes</taxon>
        <taxon>Hypocreomycetidae</taxon>
        <taxon>Hypocreales</taxon>
        <taxon>Clavicipitaceae</taxon>
        <taxon>Metarhizium</taxon>
    </lineage>
</organism>
<gene>
    <name evidence="1" type="ORF">X797_000806</name>
</gene>
<accession>A0A0A1V7A7</accession>
<name>A0A0A1V7A7_9HYPO</name>
<dbReference type="EMBL" id="JELW01000001">
    <property type="protein sequence ID" value="EXV06089.1"/>
    <property type="molecule type" value="Genomic_DNA"/>
</dbReference>
<comment type="caution">
    <text evidence="1">The sequence shown here is derived from an EMBL/GenBank/DDBJ whole genome shotgun (WGS) entry which is preliminary data.</text>
</comment>
<evidence type="ECO:0000313" key="2">
    <source>
        <dbReference type="Proteomes" id="UP000030151"/>
    </source>
</evidence>
<sequence>MKIVKDAELFDYICTSQIDEETFHFLGFKFLHRLNIVRIQNDLIVTREHISPDMTNILTFPPTTALRNYDYVHEARLLLMKPLSDGNNTSKFKFPVTTIHHHTRPFESHYYYLHDNAKHVAVDALCNKLRHWISPRLS</sequence>
<proteinExistence type="predicted"/>
<dbReference type="HOGENOM" id="CLU_1855758_0_0_1"/>
<protein>
    <submittedName>
        <fullName evidence="1">Uncharacterized protein</fullName>
    </submittedName>
</protein>
<reference evidence="1 2" key="1">
    <citation type="submission" date="2014-02" db="EMBL/GenBank/DDBJ databases">
        <title>The genome sequence of the entomopathogenic fungus Metarhizium robertsii ARSEF 2575.</title>
        <authorList>
            <person name="Giuliano Garisto Donzelli B."/>
            <person name="Roe B.A."/>
            <person name="Macmil S.L."/>
            <person name="Krasnoff S.B."/>
            <person name="Gibson D.M."/>
        </authorList>
    </citation>
    <scope>NUCLEOTIDE SEQUENCE [LARGE SCALE GENOMIC DNA]</scope>
    <source>
        <strain evidence="1 2">ARSEF 2575</strain>
    </source>
</reference>
<evidence type="ECO:0000313" key="1">
    <source>
        <dbReference type="EMBL" id="EXV06089.1"/>
    </source>
</evidence>
<dbReference type="Proteomes" id="UP000030151">
    <property type="component" value="Unassembled WGS sequence"/>
</dbReference>
<dbReference type="AlphaFoldDB" id="A0A0A1V7A7"/>